<organism evidence="3 4">
    <name type="scientific">Candidatus Aeolococcus gillhamiae</name>
    <dbReference type="NCBI Taxonomy" id="3127015"/>
    <lineage>
        <taxon>Bacteria</taxon>
        <taxon>Bacillati</taxon>
        <taxon>Candidatus Dormiibacterota</taxon>
        <taxon>Candidatus Dormibacteria</taxon>
        <taxon>Candidatus Aeolococcales</taxon>
        <taxon>Candidatus Aeolococcaceae</taxon>
        <taxon>Candidatus Aeolococcus</taxon>
    </lineage>
</organism>
<dbReference type="Pfam" id="PF13439">
    <property type="entry name" value="Glyco_transf_4"/>
    <property type="match status" value="1"/>
</dbReference>
<dbReference type="InterPro" id="IPR050194">
    <property type="entry name" value="Glycosyltransferase_grp1"/>
</dbReference>
<dbReference type="SUPFAM" id="SSF53756">
    <property type="entry name" value="UDP-Glycosyltransferase/glycogen phosphorylase"/>
    <property type="match status" value="1"/>
</dbReference>
<dbReference type="EMBL" id="QHBU01000196">
    <property type="protein sequence ID" value="PZR79621.1"/>
    <property type="molecule type" value="Genomic_DNA"/>
</dbReference>
<dbReference type="PANTHER" id="PTHR45947:SF3">
    <property type="entry name" value="SULFOQUINOVOSYL TRANSFERASE SQD2"/>
    <property type="match status" value="1"/>
</dbReference>
<evidence type="ECO:0000313" key="4">
    <source>
        <dbReference type="Proteomes" id="UP000248724"/>
    </source>
</evidence>
<protein>
    <recommendedName>
        <fullName evidence="2">Glycosyltransferase subfamily 4-like N-terminal domain-containing protein</fullName>
    </recommendedName>
</protein>
<evidence type="ECO:0000259" key="2">
    <source>
        <dbReference type="Pfam" id="PF13439"/>
    </source>
</evidence>
<proteinExistence type="predicted"/>
<dbReference type="AlphaFoldDB" id="A0A2W6AP96"/>
<feature type="compositionally biased region" description="Basic residues" evidence="1">
    <location>
        <begin position="1"/>
        <end position="11"/>
    </location>
</feature>
<dbReference type="InterPro" id="IPR028098">
    <property type="entry name" value="Glyco_trans_4-like_N"/>
</dbReference>
<dbReference type="Proteomes" id="UP000248724">
    <property type="component" value="Unassembled WGS sequence"/>
</dbReference>
<dbReference type="CDD" id="cd03801">
    <property type="entry name" value="GT4_PimA-like"/>
    <property type="match status" value="1"/>
</dbReference>
<dbReference type="PANTHER" id="PTHR45947">
    <property type="entry name" value="SULFOQUINOVOSYL TRANSFERASE SQD2"/>
    <property type="match status" value="1"/>
</dbReference>
<evidence type="ECO:0000256" key="1">
    <source>
        <dbReference type="SAM" id="MobiDB-lite"/>
    </source>
</evidence>
<dbReference type="Pfam" id="PF13692">
    <property type="entry name" value="Glyco_trans_1_4"/>
    <property type="match status" value="1"/>
</dbReference>
<feature type="region of interest" description="Disordered" evidence="1">
    <location>
        <begin position="1"/>
        <end position="31"/>
    </location>
</feature>
<dbReference type="Gene3D" id="3.40.50.2000">
    <property type="entry name" value="Glycogen Phosphorylase B"/>
    <property type="match status" value="2"/>
</dbReference>
<sequence>MVGRRHGHVHLAGHEDAAARRQPRSSRWSARTPRVKVTYVSTLTEGGPVSHLLNLAPRVAAAGARVRVLCGSDEVADRVRSLGLAAEAFPLRSKTDVVSAARLWPQLRGADIVHTQDRRALLLCGAVVRTATGAELVHTYHGLPEELVGLPGRPDARPAGSPLRAAWRLHGHLRFEALLARLGAVVVPSRALAKFLIGRGFPVSRMYMVPSRIDIRRTEPGAAHQPVRIATAARLETHKGIDVLLDACARLNGRTPLVHLDIYGDGSLRAELERRAAGSALDVTFHGNVSDVRERLLDADIFVLPSRGENLPITILEAMAVALPVVASRVGGVAELVDDGVSGRLVEPDDVAALAQALTPLIADSHQRAAMGRAGVARVAEHFDAAQAGAEMVALYERLLASPR</sequence>
<accession>A0A2W6AP96</accession>
<evidence type="ECO:0000313" key="3">
    <source>
        <dbReference type="EMBL" id="PZR79621.1"/>
    </source>
</evidence>
<name>A0A2W6AP96_9BACT</name>
<comment type="caution">
    <text evidence="3">The sequence shown here is derived from an EMBL/GenBank/DDBJ whole genome shotgun (WGS) entry which is preliminary data.</text>
</comment>
<feature type="domain" description="Glycosyltransferase subfamily 4-like N-terminal" evidence="2">
    <location>
        <begin position="46"/>
        <end position="216"/>
    </location>
</feature>
<gene>
    <name evidence="3" type="ORF">DLM65_10125</name>
</gene>
<dbReference type="GO" id="GO:0016758">
    <property type="term" value="F:hexosyltransferase activity"/>
    <property type="evidence" value="ECO:0007669"/>
    <property type="project" value="TreeGrafter"/>
</dbReference>
<reference evidence="3 4" key="1">
    <citation type="journal article" date="2017" name="Nature">
        <title>Atmospheric trace gases support primary production in Antarctic desert surface soil.</title>
        <authorList>
            <person name="Ji M."/>
            <person name="Greening C."/>
            <person name="Vanwonterghem I."/>
            <person name="Carere C.R."/>
            <person name="Bay S.K."/>
            <person name="Steen J.A."/>
            <person name="Montgomery K."/>
            <person name="Lines T."/>
            <person name="Beardall J."/>
            <person name="van Dorst J."/>
            <person name="Snape I."/>
            <person name="Stott M.B."/>
            <person name="Hugenholtz P."/>
            <person name="Ferrari B.C."/>
        </authorList>
    </citation>
    <scope>NUCLEOTIDE SEQUENCE [LARGE SCALE GENOMIC DNA]</scope>
    <source>
        <strain evidence="3">RRmetagenome_bin12</strain>
    </source>
</reference>